<evidence type="ECO:0000256" key="2">
    <source>
        <dbReference type="SAM" id="Coils"/>
    </source>
</evidence>
<name>D0LT30_HALO1</name>
<dbReference type="Proteomes" id="UP000001880">
    <property type="component" value="Chromosome"/>
</dbReference>
<dbReference type="PANTHER" id="PTHR30329:SF21">
    <property type="entry name" value="LIPOPROTEIN YIAD-RELATED"/>
    <property type="match status" value="1"/>
</dbReference>
<evidence type="ECO:0000256" key="1">
    <source>
        <dbReference type="PROSITE-ProRule" id="PRU00473"/>
    </source>
</evidence>
<feature type="chain" id="PRO_5003010884" evidence="3">
    <location>
        <begin position="23"/>
        <end position="266"/>
    </location>
</feature>
<dbReference type="InterPro" id="IPR036737">
    <property type="entry name" value="OmpA-like_sf"/>
</dbReference>
<dbReference type="GO" id="GO:0016020">
    <property type="term" value="C:membrane"/>
    <property type="evidence" value="ECO:0007669"/>
    <property type="project" value="UniProtKB-UniRule"/>
</dbReference>
<dbReference type="RefSeq" id="WP_012831758.1">
    <property type="nucleotide sequence ID" value="NC_013440.1"/>
</dbReference>
<dbReference type="EMBL" id="CP001804">
    <property type="protein sequence ID" value="ACY19166.1"/>
    <property type="molecule type" value="Genomic_DNA"/>
</dbReference>
<dbReference type="InterPro" id="IPR050330">
    <property type="entry name" value="Bact_OuterMem_StrucFunc"/>
</dbReference>
<evidence type="ECO:0000313" key="5">
    <source>
        <dbReference type="EMBL" id="ACY19166.1"/>
    </source>
</evidence>
<dbReference type="Gene3D" id="3.30.1330.60">
    <property type="entry name" value="OmpA-like domain"/>
    <property type="match status" value="1"/>
</dbReference>
<proteinExistence type="predicted"/>
<dbReference type="PANTHER" id="PTHR30329">
    <property type="entry name" value="STATOR ELEMENT OF FLAGELLAR MOTOR COMPLEX"/>
    <property type="match status" value="1"/>
</dbReference>
<organism evidence="5 6">
    <name type="scientific">Haliangium ochraceum (strain DSM 14365 / JCM 11303 / SMP-2)</name>
    <dbReference type="NCBI Taxonomy" id="502025"/>
    <lineage>
        <taxon>Bacteria</taxon>
        <taxon>Pseudomonadati</taxon>
        <taxon>Myxococcota</taxon>
        <taxon>Polyangia</taxon>
        <taxon>Haliangiales</taxon>
        <taxon>Kofleriaceae</taxon>
        <taxon>Haliangium</taxon>
    </lineage>
</organism>
<keyword evidence="2" id="KW-0175">Coiled coil</keyword>
<dbReference type="PROSITE" id="PS51123">
    <property type="entry name" value="OMPA_2"/>
    <property type="match status" value="1"/>
</dbReference>
<dbReference type="OrthoDB" id="9783110at2"/>
<feature type="domain" description="OmpA-like" evidence="4">
    <location>
        <begin position="133"/>
        <end position="254"/>
    </location>
</feature>
<dbReference type="PROSITE" id="PS51257">
    <property type="entry name" value="PROKAR_LIPOPROTEIN"/>
    <property type="match status" value="1"/>
</dbReference>
<dbReference type="eggNOG" id="COG1360">
    <property type="taxonomic scope" value="Bacteria"/>
</dbReference>
<dbReference type="SUPFAM" id="SSF103088">
    <property type="entry name" value="OmpA-like"/>
    <property type="match status" value="1"/>
</dbReference>
<keyword evidence="1" id="KW-0472">Membrane</keyword>
<evidence type="ECO:0000256" key="3">
    <source>
        <dbReference type="SAM" id="SignalP"/>
    </source>
</evidence>
<sequence>MKRMTQIFRVVAAAGLACVVAAGCGVKKEVHQKCLDELTATQARLDLAEQERDANAQEVASLQTELSERAEMSDETRRRMAKLTDDMQATEQELLELRAQQQKAEERLKAFRQLYDRFQALVDTGKLQVDFRNGQMVLKLPSEVLFPSGRAKLSDKGQEALSEVLNILMEFKDRRFLVAGHTDAVKIRGGRFKDNWDLSTARAVSVVDYMVEAGFDPNNLGAAGYGEFDPVAPNDTAENRALNRRIEIILVPDLSELPNLTVEENS</sequence>
<evidence type="ECO:0000313" key="6">
    <source>
        <dbReference type="Proteomes" id="UP000001880"/>
    </source>
</evidence>
<dbReference type="Pfam" id="PF00691">
    <property type="entry name" value="OmpA"/>
    <property type="match status" value="1"/>
</dbReference>
<evidence type="ECO:0000259" key="4">
    <source>
        <dbReference type="PROSITE" id="PS51123"/>
    </source>
</evidence>
<dbReference type="CDD" id="cd07185">
    <property type="entry name" value="OmpA_C-like"/>
    <property type="match status" value="1"/>
</dbReference>
<feature type="coiled-coil region" evidence="2">
    <location>
        <begin position="31"/>
        <end position="121"/>
    </location>
</feature>
<dbReference type="AlphaFoldDB" id="D0LT30"/>
<dbReference type="STRING" id="502025.Hoch_6702"/>
<accession>D0LT30</accession>
<gene>
    <name evidence="5" type="ordered locus">Hoch_6702</name>
</gene>
<keyword evidence="3" id="KW-0732">Signal</keyword>
<dbReference type="InterPro" id="IPR006665">
    <property type="entry name" value="OmpA-like"/>
</dbReference>
<protein>
    <submittedName>
        <fullName evidence="5">OmpA/MotB domain protein</fullName>
    </submittedName>
</protein>
<reference evidence="5 6" key="1">
    <citation type="journal article" date="2010" name="Stand. Genomic Sci.">
        <title>Complete genome sequence of Haliangium ochraceum type strain (SMP-2).</title>
        <authorList>
            <consortium name="US DOE Joint Genome Institute (JGI-PGF)"/>
            <person name="Ivanova N."/>
            <person name="Daum C."/>
            <person name="Lang E."/>
            <person name="Abt B."/>
            <person name="Kopitz M."/>
            <person name="Saunders E."/>
            <person name="Lapidus A."/>
            <person name="Lucas S."/>
            <person name="Glavina Del Rio T."/>
            <person name="Nolan M."/>
            <person name="Tice H."/>
            <person name="Copeland A."/>
            <person name="Cheng J.F."/>
            <person name="Chen F."/>
            <person name="Bruce D."/>
            <person name="Goodwin L."/>
            <person name="Pitluck S."/>
            <person name="Mavromatis K."/>
            <person name="Pati A."/>
            <person name="Mikhailova N."/>
            <person name="Chen A."/>
            <person name="Palaniappan K."/>
            <person name="Land M."/>
            <person name="Hauser L."/>
            <person name="Chang Y.J."/>
            <person name="Jeffries C.D."/>
            <person name="Detter J.C."/>
            <person name="Brettin T."/>
            <person name="Rohde M."/>
            <person name="Goker M."/>
            <person name="Bristow J."/>
            <person name="Markowitz V."/>
            <person name="Eisen J.A."/>
            <person name="Hugenholtz P."/>
            <person name="Kyrpides N.C."/>
            <person name="Klenk H.P."/>
        </authorList>
    </citation>
    <scope>NUCLEOTIDE SEQUENCE [LARGE SCALE GENOMIC DNA]</scope>
    <source>
        <strain evidence="6">DSM 14365 / CIP 107738 / JCM 11303 / AJ 13395 / SMP-2</strain>
    </source>
</reference>
<dbReference type="HOGENOM" id="CLU_016890_14_0_7"/>
<dbReference type="KEGG" id="hoh:Hoch_6702"/>
<keyword evidence="6" id="KW-1185">Reference proteome</keyword>
<feature type="signal peptide" evidence="3">
    <location>
        <begin position="1"/>
        <end position="22"/>
    </location>
</feature>